<evidence type="ECO:0000313" key="4">
    <source>
        <dbReference type="EMBL" id="CAE7442004.1"/>
    </source>
</evidence>
<dbReference type="EMBL" id="CAJNDS010002342">
    <property type="protein sequence ID" value="CAE7442004.1"/>
    <property type="molecule type" value="Genomic_DNA"/>
</dbReference>
<feature type="chain" id="PRO_5032656763" evidence="3">
    <location>
        <begin position="17"/>
        <end position="674"/>
    </location>
</feature>
<dbReference type="PANTHER" id="PTHR24113">
    <property type="entry name" value="RAN GTPASE-ACTIVATING PROTEIN 1"/>
    <property type="match status" value="1"/>
</dbReference>
<dbReference type="Proteomes" id="UP000604046">
    <property type="component" value="Unassembled WGS sequence"/>
</dbReference>
<dbReference type="InterPro" id="IPR032675">
    <property type="entry name" value="LRR_dom_sf"/>
</dbReference>
<dbReference type="InterPro" id="IPR027038">
    <property type="entry name" value="RanGap"/>
</dbReference>
<dbReference type="OrthoDB" id="411744at2759"/>
<feature type="transmembrane region" description="Helical" evidence="2">
    <location>
        <begin position="137"/>
        <end position="158"/>
    </location>
</feature>
<sequence length="674" mass="72637">MALVAILVALACPVICRCMMLPDVVGISQQLFRHHRVPEDMWVDAPCLLLPTTEEIAQMPSREREHRARYYLSAVLLTYGATLAVGTTVMTVGPAICGDSRNAYEPMNNSISDDEDSDSSRTGQAVAGSLSATSQRLLLAAVFGANLGFCLAAAVASLTTNRLSKTTGLDWEVYYLLFALNCAWLVVQAAVAVLRLRGRRTFSLTVFAECTIAGTWPIFSDAYDTLKDVLFGALCIQSEYWLLKIIGAVSWMYLILIHMYFARDDNCVADLIACYLCVLLAPTMAADSDGIAAEGTNSFNICSCSAAADTFLPLLYKQVTPTKRHLLLYENVPQAFFAIVYLYWEGGSILVALLNLAIPALQIFLTYTLFMPLRMKVAPFFAKKLDQATEDGNVLMEARVLHETELCDDPQLLGPVLHNCRSWPGTGILELKFADGKLGKAGADALVQGLAGREQLLKVHLDLGGNGLGDDFAAALGDALARCPHLDDLVISLDNSDVGCAGARHLAGSLARCDRLAKLELSLAGNSLSDEGANALGERLASCRSLRELIVRLSGNGISAKAAKELVAHLSRCDRLSGLHLDLILETLTDEGPMGQPEEPSSLDLALSDDSPGSPPALLTEYLARLRQLQSLVLMPGASGKEEPGLDPRVLHVPSSRCSRPHSTTDEVTVPLAV</sequence>
<feature type="transmembrane region" description="Helical" evidence="2">
    <location>
        <begin position="201"/>
        <end position="220"/>
    </location>
</feature>
<feature type="transmembrane region" description="Helical" evidence="2">
    <location>
        <begin position="173"/>
        <end position="194"/>
    </location>
</feature>
<dbReference type="GO" id="GO:0005634">
    <property type="term" value="C:nucleus"/>
    <property type="evidence" value="ECO:0007669"/>
    <property type="project" value="TreeGrafter"/>
</dbReference>
<dbReference type="SUPFAM" id="SSF52047">
    <property type="entry name" value="RNI-like"/>
    <property type="match status" value="1"/>
</dbReference>
<dbReference type="GO" id="GO:0005096">
    <property type="term" value="F:GTPase activator activity"/>
    <property type="evidence" value="ECO:0007669"/>
    <property type="project" value="InterPro"/>
</dbReference>
<keyword evidence="2" id="KW-0812">Transmembrane</keyword>
<dbReference type="GO" id="GO:0048471">
    <property type="term" value="C:perinuclear region of cytoplasm"/>
    <property type="evidence" value="ECO:0007669"/>
    <property type="project" value="TreeGrafter"/>
</dbReference>
<dbReference type="SMART" id="SM00368">
    <property type="entry name" value="LRR_RI"/>
    <property type="match status" value="5"/>
</dbReference>
<feature type="transmembrane region" description="Helical" evidence="2">
    <location>
        <begin position="350"/>
        <end position="370"/>
    </location>
</feature>
<feature type="transmembrane region" description="Helical" evidence="2">
    <location>
        <begin position="70"/>
        <end position="97"/>
    </location>
</feature>
<accession>A0A812RH50</accession>
<evidence type="ECO:0000256" key="2">
    <source>
        <dbReference type="SAM" id="Phobius"/>
    </source>
</evidence>
<dbReference type="PANTHER" id="PTHR24113:SF15">
    <property type="entry name" value="NACHT DOMAIN-CONTAINING PROTEIN"/>
    <property type="match status" value="1"/>
</dbReference>
<dbReference type="GO" id="GO:0005829">
    <property type="term" value="C:cytosol"/>
    <property type="evidence" value="ECO:0007669"/>
    <property type="project" value="TreeGrafter"/>
</dbReference>
<evidence type="ECO:0000256" key="1">
    <source>
        <dbReference type="SAM" id="MobiDB-lite"/>
    </source>
</evidence>
<organism evidence="4 5">
    <name type="scientific">Symbiodinium natans</name>
    <dbReference type="NCBI Taxonomy" id="878477"/>
    <lineage>
        <taxon>Eukaryota</taxon>
        <taxon>Sar</taxon>
        <taxon>Alveolata</taxon>
        <taxon>Dinophyceae</taxon>
        <taxon>Suessiales</taxon>
        <taxon>Symbiodiniaceae</taxon>
        <taxon>Symbiodinium</taxon>
    </lineage>
</organism>
<dbReference type="GO" id="GO:0006913">
    <property type="term" value="P:nucleocytoplasmic transport"/>
    <property type="evidence" value="ECO:0007669"/>
    <property type="project" value="TreeGrafter"/>
</dbReference>
<proteinExistence type="predicted"/>
<name>A0A812RH50_9DINO</name>
<keyword evidence="5" id="KW-1185">Reference proteome</keyword>
<feature type="compositionally biased region" description="Low complexity" evidence="1">
    <location>
        <begin position="597"/>
        <end position="612"/>
    </location>
</feature>
<feature type="transmembrane region" description="Helical" evidence="2">
    <location>
        <begin position="240"/>
        <end position="261"/>
    </location>
</feature>
<keyword evidence="3" id="KW-0732">Signal</keyword>
<dbReference type="GO" id="GO:0031267">
    <property type="term" value="F:small GTPase binding"/>
    <property type="evidence" value="ECO:0007669"/>
    <property type="project" value="TreeGrafter"/>
</dbReference>
<reference evidence="4" key="1">
    <citation type="submission" date="2021-02" db="EMBL/GenBank/DDBJ databases">
        <authorList>
            <person name="Dougan E. K."/>
            <person name="Rhodes N."/>
            <person name="Thang M."/>
            <person name="Chan C."/>
        </authorList>
    </citation>
    <scope>NUCLEOTIDE SEQUENCE</scope>
</reference>
<feature type="region of interest" description="Disordered" evidence="1">
    <location>
        <begin position="590"/>
        <end position="612"/>
    </location>
</feature>
<evidence type="ECO:0000313" key="5">
    <source>
        <dbReference type="Proteomes" id="UP000604046"/>
    </source>
</evidence>
<dbReference type="AlphaFoldDB" id="A0A812RH50"/>
<evidence type="ECO:0000256" key="3">
    <source>
        <dbReference type="SAM" id="SignalP"/>
    </source>
</evidence>
<feature type="signal peptide" evidence="3">
    <location>
        <begin position="1"/>
        <end position="16"/>
    </location>
</feature>
<keyword evidence="2" id="KW-0472">Membrane</keyword>
<gene>
    <name evidence="4" type="primary">NOD2</name>
    <name evidence="4" type="ORF">SNAT2548_LOCUS24032</name>
</gene>
<keyword evidence="2" id="KW-1133">Transmembrane helix</keyword>
<protein>
    <submittedName>
        <fullName evidence="4">NOD2 protein</fullName>
    </submittedName>
</protein>
<dbReference type="Gene3D" id="3.80.10.10">
    <property type="entry name" value="Ribonuclease Inhibitor"/>
    <property type="match status" value="2"/>
</dbReference>
<feature type="region of interest" description="Disordered" evidence="1">
    <location>
        <begin position="655"/>
        <end position="674"/>
    </location>
</feature>
<comment type="caution">
    <text evidence="4">The sequence shown here is derived from an EMBL/GenBank/DDBJ whole genome shotgun (WGS) entry which is preliminary data.</text>
</comment>